<dbReference type="OrthoDB" id="2062670at2"/>
<accession>A0A2V3UA79</accession>
<sequence>MSTESQAGKIERRVTAGLRGASWNPALLPETMRSRVMPLATEDGAQIVGCLHARGGETTAIVIMHPRELLLTHYMVPHLVAAGYACWVQGARSVGNDIRLEHETALLDLAAGLAFLREAGFARIVLLGNSGGAALFAFYIQQSEATGTQRIARSPGGRPTGLAEAHLPRVDGLIGLAPHPGQGKLLQNLIDPSVTDEDDAMSVDPALDPFSPANGFEPPPGGARYTADFVARYRAAQAERVARIDARARGLIQARLEERKLIKSGQGGDPRRAAFGGVFQVWRTNADLRCYDLSLDPSDRHWGTVWGADPYASNLGSIGFARVCTPESWLSTWSGLSSNASFERCGPAIHQPTLIIGYSGDNTVFGTELDAIFASVAAPDKRRHSVRGNHHGQPLEPDERPGQEIAATLIRDWLEERFR</sequence>
<comment type="caution">
    <text evidence="2">The sequence shown here is derived from an EMBL/GenBank/DDBJ whole genome shotgun (WGS) entry which is preliminary data.</text>
</comment>
<dbReference type="Proteomes" id="UP000248021">
    <property type="component" value="Unassembled WGS sequence"/>
</dbReference>
<evidence type="ECO:0000256" key="1">
    <source>
        <dbReference type="SAM" id="MobiDB-lite"/>
    </source>
</evidence>
<evidence type="ECO:0000313" key="3">
    <source>
        <dbReference type="Proteomes" id="UP000248021"/>
    </source>
</evidence>
<proteinExistence type="predicted"/>
<dbReference type="RefSeq" id="WP_110376679.1">
    <property type="nucleotide sequence ID" value="NZ_JAHBRY010000003.1"/>
</dbReference>
<name>A0A2V3UA79_9HYPH</name>
<protein>
    <recommendedName>
        <fullName evidence="4">Alpha/beta hydrolase family protein</fullName>
    </recommendedName>
</protein>
<feature type="region of interest" description="Disordered" evidence="1">
    <location>
        <begin position="383"/>
        <end position="402"/>
    </location>
</feature>
<dbReference type="AlphaFoldDB" id="A0A2V3UA79"/>
<dbReference type="Gene3D" id="3.40.50.1820">
    <property type="entry name" value="alpha/beta hydrolase"/>
    <property type="match status" value="1"/>
</dbReference>
<gene>
    <name evidence="2" type="ORF">C7450_1104</name>
</gene>
<reference evidence="2 3" key="1">
    <citation type="submission" date="2018-05" db="EMBL/GenBank/DDBJ databases">
        <title>Genomic Encyclopedia of Type Strains, Phase IV (KMG-IV): sequencing the most valuable type-strain genomes for metagenomic binning, comparative biology and taxonomic classification.</title>
        <authorList>
            <person name="Goeker M."/>
        </authorList>
    </citation>
    <scope>NUCLEOTIDE SEQUENCE [LARGE SCALE GENOMIC DNA]</scope>
    <source>
        <strain evidence="2 3">DSM 6462</strain>
    </source>
</reference>
<organism evidence="2 3">
    <name type="scientific">Chelatococcus asaccharovorans</name>
    <dbReference type="NCBI Taxonomy" id="28210"/>
    <lineage>
        <taxon>Bacteria</taxon>
        <taxon>Pseudomonadati</taxon>
        <taxon>Pseudomonadota</taxon>
        <taxon>Alphaproteobacteria</taxon>
        <taxon>Hyphomicrobiales</taxon>
        <taxon>Chelatococcaceae</taxon>
        <taxon>Chelatococcus</taxon>
    </lineage>
</organism>
<dbReference type="SUPFAM" id="SSF53474">
    <property type="entry name" value="alpha/beta-Hydrolases"/>
    <property type="match status" value="1"/>
</dbReference>
<dbReference type="InterPro" id="IPR029058">
    <property type="entry name" value="AB_hydrolase_fold"/>
</dbReference>
<evidence type="ECO:0000313" key="2">
    <source>
        <dbReference type="EMBL" id="PXW55067.1"/>
    </source>
</evidence>
<keyword evidence="3" id="KW-1185">Reference proteome</keyword>
<dbReference type="EMBL" id="QJJK01000010">
    <property type="protein sequence ID" value="PXW55067.1"/>
    <property type="molecule type" value="Genomic_DNA"/>
</dbReference>
<evidence type="ECO:0008006" key="4">
    <source>
        <dbReference type="Google" id="ProtNLM"/>
    </source>
</evidence>